<dbReference type="PANTHER" id="PTHR37937:SF1">
    <property type="entry name" value="CONJUGATIVE TRANSFER: DNA TRANSPORT"/>
    <property type="match status" value="1"/>
</dbReference>
<keyword evidence="3" id="KW-1003">Cell membrane</keyword>
<keyword evidence="4 8" id="KW-0812">Transmembrane</keyword>
<keyword evidence="5 8" id="KW-1133">Transmembrane helix</keyword>
<protein>
    <submittedName>
        <fullName evidence="9">Type IV secretory system conjugative DNA transfer family protein</fullName>
    </submittedName>
</protein>
<comment type="subcellular location">
    <subcellularLocation>
        <location evidence="1">Cell membrane</location>
        <topology evidence="1">Multi-pass membrane protein</topology>
    </subcellularLocation>
</comment>
<dbReference type="Pfam" id="PF02534">
    <property type="entry name" value="T4SS-DNA_transf"/>
    <property type="match status" value="2"/>
</dbReference>
<dbReference type="SUPFAM" id="SSF52540">
    <property type="entry name" value="P-loop containing nucleoside triphosphate hydrolases"/>
    <property type="match status" value="1"/>
</dbReference>
<name>A0ABS2GDT4_9FIRM</name>
<comment type="caution">
    <text evidence="9">The sequence shown here is derived from an EMBL/GenBank/DDBJ whole genome shotgun (WGS) entry which is preliminary data.</text>
</comment>
<evidence type="ECO:0000256" key="1">
    <source>
        <dbReference type="ARBA" id="ARBA00004651"/>
    </source>
</evidence>
<accession>A0ABS2GDT4</accession>
<dbReference type="CDD" id="cd01127">
    <property type="entry name" value="TrwB_TraG_TraD_VirD4"/>
    <property type="match status" value="1"/>
</dbReference>
<keyword evidence="6 8" id="KW-0472">Membrane</keyword>
<dbReference type="InterPro" id="IPR027417">
    <property type="entry name" value="P-loop_NTPase"/>
</dbReference>
<dbReference type="PANTHER" id="PTHR37937">
    <property type="entry name" value="CONJUGATIVE TRANSFER: DNA TRANSPORT"/>
    <property type="match status" value="1"/>
</dbReference>
<evidence type="ECO:0000256" key="6">
    <source>
        <dbReference type="ARBA" id="ARBA00023136"/>
    </source>
</evidence>
<evidence type="ECO:0000256" key="2">
    <source>
        <dbReference type="ARBA" id="ARBA00008806"/>
    </source>
</evidence>
<organism evidence="9 10">
    <name type="scientific">Veillonella magna</name>
    <dbReference type="NCBI Taxonomy" id="464322"/>
    <lineage>
        <taxon>Bacteria</taxon>
        <taxon>Bacillati</taxon>
        <taxon>Bacillota</taxon>
        <taxon>Negativicutes</taxon>
        <taxon>Veillonellales</taxon>
        <taxon>Veillonellaceae</taxon>
        <taxon>Veillonella</taxon>
    </lineage>
</organism>
<reference evidence="9 10" key="1">
    <citation type="journal article" date="2021" name="Sci. Rep.">
        <title>The distribution of antibiotic resistance genes in chicken gut microbiota commensals.</title>
        <authorList>
            <person name="Juricova H."/>
            <person name="Matiasovicova J."/>
            <person name="Kubasova T."/>
            <person name="Cejkova D."/>
            <person name="Rychlik I."/>
        </authorList>
    </citation>
    <scope>NUCLEOTIDE SEQUENCE [LARGE SCALE GENOMIC DNA]</scope>
    <source>
        <strain evidence="9 10">An537</strain>
    </source>
</reference>
<comment type="similarity">
    <text evidence="2">Belongs to the VirD4/TraG family.</text>
</comment>
<dbReference type="InterPro" id="IPR051539">
    <property type="entry name" value="T4SS-coupling_protein"/>
</dbReference>
<evidence type="ECO:0000256" key="8">
    <source>
        <dbReference type="SAM" id="Phobius"/>
    </source>
</evidence>
<keyword evidence="10" id="KW-1185">Reference proteome</keyword>
<feature type="transmembrane region" description="Helical" evidence="8">
    <location>
        <begin position="51"/>
        <end position="71"/>
    </location>
</feature>
<evidence type="ECO:0000313" key="9">
    <source>
        <dbReference type="EMBL" id="MBM6911880.1"/>
    </source>
</evidence>
<evidence type="ECO:0000313" key="10">
    <source>
        <dbReference type="Proteomes" id="UP000707138"/>
    </source>
</evidence>
<evidence type="ECO:0000256" key="5">
    <source>
        <dbReference type="ARBA" id="ARBA00022989"/>
    </source>
</evidence>
<feature type="region of interest" description="Disordered" evidence="7">
    <location>
        <begin position="760"/>
        <end position="783"/>
    </location>
</feature>
<dbReference type="InterPro" id="IPR003688">
    <property type="entry name" value="TraG/VirD4"/>
</dbReference>
<gene>
    <name evidence="9" type="ORF">H6A01_00880</name>
</gene>
<proteinExistence type="inferred from homology"/>
<dbReference type="Gene3D" id="3.40.50.300">
    <property type="entry name" value="P-loop containing nucleotide triphosphate hydrolases"/>
    <property type="match status" value="1"/>
</dbReference>
<dbReference type="Proteomes" id="UP000707138">
    <property type="component" value="Unassembled WGS sequence"/>
</dbReference>
<evidence type="ECO:0000256" key="7">
    <source>
        <dbReference type="SAM" id="MobiDB-lite"/>
    </source>
</evidence>
<dbReference type="EMBL" id="JACJLA010000001">
    <property type="protein sequence ID" value="MBM6911880.1"/>
    <property type="molecule type" value="Genomic_DNA"/>
</dbReference>
<sequence length="783" mass="88401">MSVSTQSFAKAVHYDSRFLGTPIAVVGDTSYYWFWKVIPWWRAYHQYVPNLFTITPIVIAVICSLAFLFLLRKKAPLSSHGTARWAEYADLLKMDLISGAGVTVGLYDDSIKRGLTALLRKIELIKNEKVAYDEMAFDQERDRMLDKYRRDIYEIDQKLELSMTEDYRKKLVKKKIELNKKLADPPRYDNKAHIKVYMWVWLYKKLTKLYAKIPHFYLRDNSDKHLAVIAPTRSGKGVGLIIPTLLGSWKSSVIVNDIKSENWGVTAGYRKKMGHTVIKFEPTASDGSSARWNPLDEIPLGHPLEVSMAQNLAAVLADYEGKGKPDHWTANAAMVITCVILHMKYAHYSDPVHYPHPPSLFSVASFMKASIQEVEVEVEEKDVNGNTVLNEAGKPKKIKETQLDIKGFVDTLKGLIDGFEHVPAGGVDFDEWDPIAEKYVKRHFTQADLKKLYPGAQSLEYQPGVHPIIFQSFAEITSKPDNELGSIVSTANTALKEYLDPVLAQNTSVSDFSIDDIMNYKKPVSLYLVTPPSDLLRLAPIFRLFFEMMVRHHARSIGTYVNGQAKSQYKHKCLFLMDEFSSLGNLQSFAATLSYIAGYGMKVFLINQGLPQINGIYGKDNQILMNCHLQIFYAPNDNDTAKYAESLLGNKTIETVSRSSNGGFFNTSRSTNQTGRVLMTSDELMRLGDKEIIRAAGVPPVLTDKIKYYENDYFLKRLVQAPLVSDIIRNDPVKNKNEARDALLAADAAKKAAEANAKENPFVYDDTVGRSTADPYKKGRNRK</sequence>
<evidence type="ECO:0000256" key="3">
    <source>
        <dbReference type="ARBA" id="ARBA00022475"/>
    </source>
</evidence>
<evidence type="ECO:0000256" key="4">
    <source>
        <dbReference type="ARBA" id="ARBA00022692"/>
    </source>
</evidence>